<dbReference type="CDD" id="cd16964">
    <property type="entry name" value="YqgF"/>
    <property type="match status" value="1"/>
</dbReference>
<comment type="caution">
    <text evidence="7">The sequence shown here is derived from an EMBL/GenBank/DDBJ whole genome shotgun (WGS) entry which is preliminary data.</text>
</comment>
<evidence type="ECO:0000256" key="4">
    <source>
        <dbReference type="ARBA" id="ARBA00022801"/>
    </source>
</evidence>
<evidence type="ECO:0000313" key="7">
    <source>
        <dbReference type="EMBL" id="RJP23748.1"/>
    </source>
</evidence>
<organism evidence="7 8">
    <name type="scientific">Abyssobacteria bacterium (strain SURF_5)</name>
    <dbReference type="NCBI Taxonomy" id="2093360"/>
    <lineage>
        <taxon>Bacteria</taxon>
        <taxon>Pseudomonadati</taxon>
        <taxon>Candidatus Hydrogenedentota</taxon>
        <taxon>Candidatus Abyssobacteria</taxon>
    </lineage>
</organism>
<keyword evidence="3 5" id="KW-0540">Nuclease</keyword>
<name>A0A3A4NT74_ABYX5</name>
<dbReference type="SUPFAM" id="SSF53098">
    <property type="entry name" value="Ribonuclease H-like"/>
    <property type="match status" value="1"/>
</dbReference>
<dbReference type="SMART" id="SM00732">
    <property type="entry name" value="YqgFc"/>
    <property type="match status" value="1"/>
</dbReference>
<evidence type="ECO:0000256" key="3">
    <source>
        <dbReference type="ARBA" id="ARBA00022722"/>
    </source>
</evidence>
<dbReference type="PANTHER" id="PTHR33317">
    <property type="entry name" value="POLYNUCLEOTIDYL TRANSFERASE, RIBONUCLEASE H-LIKE SUPERFAMILY PROTEIN"/>
    <property type="match status" value="1"/>
</dbReference>
<dbReference type="InterPro" id="IPR005227">
    <property type="entry name" value="YqgF"/>
</dbReference>
<evidence type="ECO:0000256" key="2">
    <source>
        <dbReference type="ARBA" id="ARBA00022517"/>
    </source>
</evidence>
<dbReference type="InterPro" id="IPR037027">
    <property type="entry name" value="YqgF/RNaseH-like_dom_sf"/>
</dbReference>
<dbReference type="InterPro" id="IPR006641">
    <property type="entry name" value="YqgF/RNaseH-like_dom"/>
</dbReference>
<evidence type="ECO:0000259" key="6">
    <source>
        <dbReference type="SMART" id="SM00732"/>
    </source>
</evidence>
<reference evidence="7 8" key="1">
    <citation type="journal article" date="2017" name="ISME J.">
        <title>Energy and carbon metabolisms in a deep terrestrial subsurface fluid microbial community.</title>
        <authorList>
            <person name="Momper L."/>
            <person name="Jungbluth S.P."/>
            <person name="Lee M.D."/>
            <person name="Amend J.P."/>
        </authorList>
    </citation>
    <scope>NUCLEOTIDE SEQUENCE [LARGE SCALE GENOMIC DNA]</scope>
    <source>
        <strain evidence="7">SURF_5</strain>
    </source>
</reference>
<feature type="domain" description="YqgF/RNase H-like" evidence="6">
    <location>
        <begin position="7"/>
        <end position="107"/>
    </location>
</feature>
<keyword evidence="4 5" id="KW-0378">Hydrolase</keyword>
<dbReference type="HAMAP" id="MF_00651">
    <property type="entry name" value="Nuclease_YqgF"/>
    <property type="match status" value="1"/>
</dbReference>
<dbReference type="PANTHER" id="PTHR33317:SF4">
    <property type="entry name" value="POLYNUCLEOTIDYL TRANSFERASE, RIBONUCLEASE H-LIKE SUPERFAMILY PROTEIN"/>
    <property type="match status" value="1"/>
</dbReference>
<dbReference type="NCBIfam" id="TIGR00250">
    <property type="entry name" value="RNAse_H_YqgF"/>
    <property type="match status" value="1"/>
</dbReference>
<dbReference type="AlphaFoldDB" id="A0A3A4NT74"/>
<evidence type="ECO:0000256" key="1">
    <source>
        <dbReference type="ARBA" id="ARBA00022490"/>
    </source>
</evidence>
<gene>
    <name evidence="7" type="primary">ruvX</name>
    <name evidence="7" type="ORF">C4520_05715</name>
</gene>
<dbReference type="GO" id="GO:0005829">
    <property type="term" value="C:cytosol"/>
    <property type="evidence" value="ECO:0007669"/>
    <property type="project" value="TreeGrafter"/>
</dbReference>
<dbReference type="Proteomes" id="UP000265882">
    <property type="component" value="Unassembled WGS sequence"/>
</dbReference>
<sequence length="144" mass="15827">MKIDSYKRIIGLDVGDRRIGVAVSDELRITAQAVCTIERSTPANDFAAVKKLAEEYDAAAVVAGLPKKLDGTSSPQTEKVQQFLDGLRKHVEIPVLTWDERFTTTSAEASLIEADVGRKARKKIIDAVAAQIMLQHYLDCTRSP</sequence>
<dbReference type="Gene3D" id="3.30.420.140">
    <property type="entry name" value="YqgF/RNase H-like domain"/>
    <property type="match status" value="1"/>
</dbReference>
<protein>
    <recommendedName>
        <fullName evidence="5">Putative pre-16S rRNA nuclease</fullName>
        <ecNumber evidence="5">3.1.-.-</ecNumber>
    </recommendedName>
</protein>
<dbReference type="InterPro" id="IPR012337">
    <property type="entry name" value="RNaseH-like_sf"/>
</dbReference>
<keyword evidence="2 5" id="KW-0690">Ribosome biogenesis</keyword>
<accession>A0A3A4NT74</accession>
<evidence type="ECO:0000256" key="5">
    <source>
        <dbReference type="HAMAP-Rule" id="MF_00651"/>
    </source>
</evidence>
<keyword evidence="1 5" id="KW-0963">Cytoplasm</keyword>
<dbReference type="GO" id="GO:0004518">
    <property type="term" value="F:nuclease activity"/>
    <property type="evidence" value="ECO:0007669"/>
    <property type="project" value="UniProtKB-KW"/>
</dbReference>
<dbReference type="EMBL" id="QZKU01000043">
    <property type="protein sequence ID" value="RJP23748.1"/>
    <property type="molecule type" value="Genomic_DNA"/>
</dbReference>
<dbReference type="GO" id="GO:0016788">
    <property type="term" value="F:hydrolase activity, acting on ester bonds"/>
    <property type="evidence" value="ECO:0007669"/>
    <property type="project" value="UniProtKB-UniRule"/>
</dbReference>
<dbReference type="EC" id="3.1.-.-" evidence="5"/>
<comment type="function">
    <text evidence="5">Could be a nuclease involved in processing of the 5'-end of pre-16S rRNA.</text>
</comment>
<comment type="similarity">
    <text evidence="5">Belongs to the YqgF HJR family.</text>
</comment>
<evidence type="ECO:0000313" key="8">
    <source>
        <dbReference type="Proteomes" id="UP000265882"/>
    </source>
</evidence>
<dbReference type="GO" id="GO:0000967">
    <property type="term" value="P:rRNA 5'-end processing"/>
    <property type="evidence" value="ECO:0007669"/>
    <property type="project" value="UniProtKB-UniRule"/>
</dbReference>
<comment type="subcellular location">
    <subcellularLocation>
        <location evidence="5">Cytoplasm</location>
    </subcellularLocation>
</comment>
<dbReference type="Pfam" id="PF03652">
    <property type="entry name" value="RuvX"/>
    <property type="match status" value="1"/>
</dbReference>
<proteinExistence type="inferred from homology"/>